<dbReference type="InterPro" id="IPR036937">
    <property type="entry name" value="Adhesion_dom_fimbrial_sf"/>
</dbReference>
<gene>
    <name evidence="3" type="ORF">ACFQNF_06110</name>
</gene>
<evidence type="ECO:0000259" key="2">
    <source>
        <dbReference type="Pfam" id="PF00419"/>
    </source>
</evidence>
<sequence>MNKIFNFSFFILFSLLLGSNAFAAGDVNLVVRLKGSVFIPPRCVFNMDKDYSVDLGKVDIQKVDGEPSIQVDIPQKCTAGLGAAEYIVRITGTFVGTSNVLITSNNNLGLKLLVNDQVVRSGSNFLVNSTNDKLKLSIAPTKLDAAKSLAPGRFSANITMISIIR</sequence>
<name>A0ABW2QVD5_9NEIS</name>
<dbReference type="Gene3D" id="2.60.40.1090">
    <property type="entry name" value="Fimbrial-type adhesion domain"/>
    <property type="match status" value="1"/>
</dbReference>
<feature type="chain" id="PRO_5045968244" evidence="1">
    <location>
        <begin position="24"/>
        <end position="165"/>
    </location>
</feature>
<feature type="signal peptide" evidence="1">
    <location>
        <begin position="1"/>
        <end position="23"/>
    </location>
</feature>
<accession>A0ABW2QVD5</accession>
<dbReference type="InterPro" id="IPR008966">
    <property type="entry name" value="Adhesion_dom_sf"/>
</dbReference>
<evidence type="ECO:0000313" key="4">
    <source>
        <dbReference type="Proteomes" id="UP001596473"/>
    </source>
</evidence>
<reference evidence="4" key="1">
    <citation type="journal article" date="2019" name="Int. J. Syst. Evol. Microbiol.">
        <title>The Global Catalogue of Microorganisms (GCM) 10K type strain sequencing project: providing services to taxonomists for standard genome sequencing and annotation.</title>
        <authorList>
            <consortium name="The Broad Institute Genomics Platform"/>
            <consortium name="The Broad Institute Genome Sequencing Center for Infectious Disease"/>
            <person name="Wu L."/>
            <person name="Ma J."/>
        </authorList>
    </citation>
    <scope>NUCLEOTIDE SEQUENCE [LARGE SCALE GENOMIC DNA]</scope>
    <source>
        <strain evidence="4">CCUG 62945</strain>
    </source>
</reference>
<proteinExistence type="predicted"/>
<comment type="caution">
    <text evidence="3">The sequence shown here is derived from an EMBL/GenBank/DDBJ whole genome shotgun (WGS) entry which is preliminary data.</text>
</comment>
<protein>
    <submittedName>
        <fullName evidence="3">Fimbrial protein</fullName>
    </submittedName>
</protein>
<dbReference type="Pfam" id="PF00419">
    <property type="entry name" value="Fimbrial"/>
    <property type="match status" value="1"/>
</dbReference>
<dbReference type="InterPro" id="IPR000259">
    <property type="entry name" value="Adhesion_dom_fimbrial"/>
</dbReference>
<evidence type="ECO:0000256" key="1">
    <source>
        <dbReference type="SAM" id="SignalP"/>
    </source>
</evidence>
<organism evidence="3 4">
    <name type="scientific">Iodobacter arcticus</name>
    <dbReference type="NCBI Taxonomy" id="590593"/>
    <lineage>
        <taxon>Bacteria</taxon>
        <taxon>Pseudomonadati</taxon>
        <taxon>Pseudomonadota</taxon>
        <taxon>Betaproteobacteria</taxon>
        <taxon>Neisseriales</taxon>
        <taxon>Chitinibacteraceae</taxon>
        <taxon>Iodobacter</taxon>
    </lineage>
</organism>
<dbReference type="EMBL" id="JBHTBQ010000010">
    <property type="protein sequence ID" value="MFC7419449.1"/>
    <property type="molecule type" value="Genomic_DNA"/>
</dbReference>
<feature type="domain" description="Fimbrial-type adhesion" evidence="2">
    <location>
        <begin position="33"/>
        <end position="160"/>
    </location>
</feature>
<keyword evidence="4" id="KW-1185">Reference proteome</keyword>
<keyword evidence="1" id="KW-0732">Signal</keyword>
<dbReference type="Proteomes" id="UP001596473">
    <property type="component" value="Unassembled WGS sequence"/>
</dbReference>
<dbReference type="RefSeq" id="WP_380186931.1">
    <property type="nucleotide sequence ID" value="NZ_JBHTBQ010000010.1"/>
</dbReference>
<dbReference type="SUPFAM" id="SSF49401">
    <property type="entry name" value="Bacterial adhesins"/>
    <property type="match status" value="1"/>
</dbReference>
<evidence type="ECO:0000313" key="3">
    <source>
        <dbReference type="EMBL" id="MFC7419449.1"/>
    </source>
</evidence>